<feature type="binding site" evidence="12">
    <location>
        <position position="1159"/>
    </location>
    <ligand>
        <name>Ca(2+)</name>
        <dbReference type="ChEBI" id="CHEBI:29108"/>
        <label>1</label>
    </ligand>
</feature>
<feature type="binding site" description="axial binding residue" evidence="12">
    <location>
        <position position="1278"/>
    </location>
    <ligand>
        <name>heme b</name>
        <dbReference type="ChEBI" id="CHEBI:60344"/>
    </ligand>
    <ligandPart>
        <name>Fe</name>
        <dbReference type="ChEBI" id="CHEBI:18248"/>
    </ligandPart>
</feature>
<dbReference type="InterPro" id="IPR019793">
    <property type="entry name" value="Peroxidases_heam-ligand_BS"/>
</dbReference>
<evidence type="ECO:0000256" key="14">
    <source>
        <dbReference type="SAM" id="MobiDB-lite"/>
    </source>
</evidence>
<evidence type="ECO:0000313" key="16">
    <source>
        <dbReference type="EMBL" id="KAF9670928.1"/>
    </source>
</evidence>
<evidence type="ECO:0000256" key="12">
    <source>
        <dbReference type="PIRSR" id="PIRSR600823-3"/>
    </source>
</evidence>
<comment type="caution">
    <text evidence="16">The sequence shown here is derived from an EMBL/GenBank/DDBJ whole genome shotgun (WGS) entry which is preliminary data.</text>
</comment>
<evidence type="ECO:0000256" key="4">
    <source>
        <dbReference type="ARBA" id="ARBA00012313"/>
    </source>
</evidence>
<comment type="cofactor">
    <cofactor evidence="12">
        <name>Ca(2+)</name>
        <dbReference type="ChEBI" id="CHEBI:29108"/>
    </cofactor>
    <text evidence="12">Binds 2 calcium ions per subunit.</text>
</comment>
<dbReference type="InterPro" id="IPR002016">
    <property type="entry name" value="Haem_peroxidase"/>
</dbReference>
<evidence type="ECO:0000256" key="3">
    <source>
        <dbReference type="ARBA" id="ARBA00006873"/>
    </source>
</evidence>
<dbReference type="PRINTS" id="PR00461">
    <property type="entry name" value="PLPEROXIDASE"/>
</dbReference>
<evidence type="ECO:0000256" key="2">
    <source>
        <dbReference type="ARBA" id="ARBA00002322"/>
    </source>
</evidence>
<feature type="binding site" evidence="11">
    <location>
        <position position="1248"/>
    </location>
    <ligand>
        <name>substrate</name>
    </ligand>
</feature>
<keyword evidence="7 12" id="KW-0479">Metal-binding</keyword>
<evidence type="ECO:0000256" key="6">
    <source>
        <dbReference type="ARBA" id="ARBA00022617"/>
    </source>
</evidence>
<dbReference type="InterPro" id="IPR010255">
    <property type="entry name" value="Haem_peroxidase_sf"/>
</dbReference>
<dbReference type="Pfam" id="PF00141">
    <property type="entry name" value="peroxidase"/>
    <property type="match status" value="1"/>
</dbReference>
<keyword evidence="17" id="KW-1185">Reference proteome</keyword>
<keyword evidence="12" id="KW-0106">Calcium</keyword>
<dbReference type="GO" id="GO:0045037">
    <property type="term" value="P:protein import into chloroplast stroma"/>
    <property type="evidence" value="ECO:0007669"/>
    <property type="project" value="TreeGrafter"/>
</dbReference>
<feature type="disulfide bond" evidence="13">
    <location>
        <begin position="1285"/>
        <end position="1310"/>
    </location>
</feature>
<feature type="binding site" evidence="12">
    <location>
        <position position="1155"/>
    </location>
    <ligand>
        <name>Ca(2+)</name>
        <dbReference type="ChEBI" id="CHEBI:29108"/>
        <label>1</label>
    </ligand>
</feature>
<feature type="binding site" evidence="12">
    <location>
        <position position="1331"/>
    </location>
    <ligand>
        <name>Ca(2+)</name>
        <dbReference type="ChEBI" id="CHEBI:29108"/>
        <label>2</label>
    </ligand>
</feature>
<dbReference type="GO" id="GO:0006979">
    <property type="term" value="P:response to oxidative stress"/>
    <property type="evidence" value="ECO:0007669"/>
    <property type="project" value="InterPro"/>
</dbReference>
<evidence type="ECO:0000256" key="11">
    <source>
        <dbReference type="PIRSR" id="PIRSR600823-2"/>
    </source>
</evidence>
<dbReference type="GO" id="GO:0061927">
    <property type="term" value="C:TOC-TIC supercomplex I"/>
    <property type="evidence" value="ECO:0007669"/>
    <property type="project" value="TreeGrafter"/>
</dbReference>
<feature type="binding site" evidence="12">
    <location>
        <position position="1157"/>
    </location>
    <ligand>
        <name>Ca(2+)</name>
        <dbReference type="ChEBI" id="CHEBI:29108"/>
        <label>1</label>
    </ligand>
</feature>
<proteinExistence type="inferred from homology"/>
<dbReference type="CDD" id="cd00693">
    <property type="entry name" value="secretory_peroxidase"/>
    <property type="match status" value="1"/>
</dbReference>
<feature type="binding site" evidence="12">
    <location>
        <position position="1173"/>
    </location>
    <ligand>
        <name>Ca(2+)</name>
        <dbReference type="ChEBI" id="CHEBI:29108"/>
        <label>1</label>
    </ligand>
</feature>
<feature type="disulfide bond" evidence="13">
    <location>
        <begin position="1206"/>
        <end position="1399"/>
    </location>
</feature>
<feature type="domain" description="Plant heme peroxidase family profile" evidence="15">
    <location>
        <begin position="1145"/>
        <end position="1403"/>
    </location>
</feature>
<organism evidence="16 17">
    <name type="scientific">Salix dunnii</name>
    <dbReference type="NCBI Taxonomy" id="1413687"/>
    <lineage>
        <taxon>Eukaryota</taxon>
        <taxon>Viridiplantae</taxon>
        <taxon>Streptophyta</taxon>
        <taxon>Embryophyta</taxon>
        <taxon>Tracheophyta</taxon>
        <taxon>Spermatophyta</taxon>
        <taxon>Magnoliopsida</taxon>
        <taxon>eudicotyledons</taxon>
        <taxon>Gunneridae</taxon>
        <taxon>Pentapetalae</taxon>
        <taxon>rosids</taxon>
        <taxon>fabids</taxon>
        <taxon>Malpighiales</taxon>
        <taxon>Salicaceae</taxon>
        <taxon>Saliceae</taxon>
        <taxon>Salix</taxon>
    </lineage>
</organism>
<evidence type="ECO:0000256" key="9">
    <source>
        <dbReference type="ARBA" id="ARBA00023004"/>
    </source>
</evidence>
<feature type="binding site" evidence="12">
    <location>
        <position position="1279"/>
    </location>
    <ligand>
        <name>Ca(2+)</name>
        <dbReference type="ChEBI" id="CHEBI:29108"/>
        <label>2</label>
    </ligand>
</feature>
<dbReference type="InterPro" id="IPR033905">
    <property type="entry name" value="Secretory_peroxidase"/>
</dbReference>
<dbReference type="InterPro" id="IPR000823">
    <property type="entry name" value="Peroxidase_pln"/>
</dbReference>
<sequence>MSRSPLTSSPSTSFLSPPLKFTPSFLNLPKRHRFRVSFPRSSAAESPSAITLESKPNDIFGGKRELSGVQSIVNNLSPPLRLVSSAVILAGALAAGYGLGTNFGGGSRNLALGGAAVTGAAGGAVVYALNSAVPEVAAINLHNYVSGFDDPTEVSKEEIEGIAKKSATLISFWYGVSKQDEAFNAELCDLYCQFVSSVLPPGGEELRGNEVETIINFKNALGIDDPDAASMHVEHGRRIFRQRLETGDPDGDVEQRRVVQAFQKLIYVSTLVFGEASSFLLPWKRVFKVTDSQVEIAIRDNAQRLYNSKLKSVGKDIDVEQLFNLRQAQISYRLSDKLAEDLFRQHTRKLIEENISAALERLKSRTRTVYDPYHMSPIAAPGCFYSHDIAKVVEELDKILAFNNMLISLKNHTDAASFACGVGPVSVLGGEYGSERKIDDLKLLYRAYITDALYGGRMEEHKLAALNQLKNIFGLGKREGESIMLDVTSKVYRKRLAQAVSSGDLEYADSKAAFLQHLCEELHFDPQKATEIHEEIYREKLQHCAADGELSDEDVKALTRLRVMLCIAQQTIDAAHSDICGKSRLAHLVCLPSNAPPSEFRLFLVAIRIKEVNGDLETFLSWDGSVLNNILAFNPFKGTVFRLCLTRALLLDMDSSLTSLLLAIFEDLQVVKDAIASGVDGYDADVKKAVRKAAHGLRLTREAAMSIAGKAVRRIFLNYIKRARMAENRTEGAKELRKLIAFNSLVVTELVADIKGESSDTPPEEPSKVEENQVEEDEEWDDDEEWESLETLKKIRPSEEVAAKMGKPGQTQINLKDDLPERDRTDLYKTYLLYCLTGEVTRIPFGAQITTKKDDSEYLLLNQLGGILGLTVMEIVEVHRSLAEQTFRKQAEVILADGQLTKARIEQLNDLQKQVGLPPEYAQKVIKNITTTKMAAALETAINRGRLNMKQIRELKEASIDFNSMISENLRENLYKKTVDEIFSSGTGEFDEEEVYEKIPEDLNINLEKAKGVVHELARSRLSNSLIQAVALLRQRNQQGVVSTLNDLLACDKAVPSEPLTWEVPEELADLYTIHMKNNPAPEKLSRLQYLLGISDSTATALGEMKDRVLPVGAEEEKFDYLSRPLTPLRGYWFRQTLCRKLSNLRKVVRNKFLVNGCDASVLLDDTSSFTGEKTAGPNANSLRGYDVIDTIKSQLESTCPGVVSCADILAVAARDSVVALSGPSWTVQLGRRDSTTASFAAANSDLPSPLMDLSDLITSFSNKGFTAKEMVALSGSHTIGQARCLMFRNRVYNETSLDSTLATSLKSSCPDTGSDDSLSSLDAITPVTFDNSYFKNLANNKGLLHSDQQLFSGGTTDAQVKTYSFNSATFYADFAKAMVKMGNLSPLTGSDGQIRTNCAKVN</sequence>
<evidence type="ECO:0000256" key="8">
    <source>
        <dbReference type="ARBA" id="ARBA00023002"/>
    </source>
</evidence>
<feature type="binding site" evidence="12">
    <location>
        <position position="1323"/>
    </location>
    <ligand>
        <name>Ca(2+)</name>
        <dbReference type="ChEBI" id="CHEBI:29108"/>
        <label>2</label>
    </ligand>
</feature>
<evidence type="ECO:0000256" key="7">
    <source>
        <dbReference type="ARBA" id="ARBA00022723"/>
    </source>
</evidence>
<evidence type="ECO:0000313" key="17">
    <source>
        <dbReference type="Proteomes" id="UP000657918"/>
    </source>
</evidence>
<dbReference type="OrthoDB" id="191196at2759"/>
<comment type="catalytic activity">
    <reaction evidence="1">
        <text>2 a phenolic donor + H2O2 = 2 a phenolic radical donor + 2 H2O</text>
        <dbReference type="Rhea" id="RHEA:56136"/>
        <dbReference type="ChEBI" id="CHEBI:15377"/>
        <dbReference type="ChEBI" id="CHEBI:16240"/>
        <dbReference type="ChEBI" id="CHEBI:139520"/>
        <dbReference type="ChEBI" id="CHEBI:139521"/>
        <dbReference type="EC" id="1.11.1.7"/>
    </reaction>
</comment>
<evidence type="ECO:0000256" key="13">
    <source>
        <dbReference type="PIRSR" id="PIRSR600823-5"/>
    </source>
</evidence>
<dbReference type="FunFam" id="1.10.420.10:FF:000001">
    <property type="entry name" value="Peroxidase"/>
    <property type="match status" value="1"/>
</dbReference>
<keyword evidence="5" id="KW-0575">Peroxidase</keyword>
<dbReference type="PROSITE" id="PS50873">
    <property type="entry name" value="PEROXIDASE_4"/>
    <property type="match status" value="1"/>
</dbReference>
<name>A0A835MVB9_9ROSI</name>
<dbReference type="InterPro" id="IPR031610">
    <property type="entry name" value="TIC110"/>
</dbReference>
<comment type="similarity">
    <text evidence="3">Belongs to the peroxidase family. Ascorbate peroxidase subfamily.</text>
</comment>
<dbReference type="SUPFAM" id="SSF48113">
    <property type="entry name" value="Heme-dependent peroxidases"/>
    <property type="match status" value="1"/>
</dbReference>
<dbReference type="Proteomes" id="UP000657918">
    <property type="component" value="Unassembled WGS sequence"/>
</dbReference>
<evidence type="ECO:0000256" key="10">
    <source>
        <dbReference type="ARBA" id="ARBA00023157"/>
    </source>
</evidence>
<dbReference type="PANTHER" id="PTHR34935">
    <property type="entry name" value="PROTEIN TIC110, CHLOROPLASTIC"/>
    <property type="match status" value="1"/>
</dbReference>
<dbReference type="PRINTS" id="PR00458">
    <property type="entry name" value="PEROXIDASE"/>
</dbReference>
<dbReference type="EC" id="1.11.1.7" evidence="4"/>
<dbReference type="EMBL" id="JADGMS010000013">
    <property type="protein sequence ID" value="KAF9670928.1"/>
    <property type="molecule type" value="Genomic_DNA"/>
</dbReference>
<dbReference type="GO" id="GO:0140825">
    <property type="term" value="F:lactoperoxidase activity"/>
    <property type="evidence" value="ECO:0007669"/>
    <property type="project" value="UniProtKB-EC"/>
</dbReference>
<feature type="region of interest" description="Disordered" evidence="14">
    <location>
        <begin position="755"/>
        <end position="783"/>
    </location>
</feature>
<feature type="binding site" evidence="12">
    <location>
        <position position="1326"/>
    </location>
    <ligand>
        <name>Ca(2+)</name>
        <dbReference type="ChEBI" id="CHEBI:29108"/>
        <label>2</label>
    </ligand>
</feature>
<comment type="function">
    <text evidence="2">Removal of H(2)O(2), oxidation of toxic reductants, biosynthesis and degradation of lignin, suberization, auxin catabolism, response to environmental stresses such as wounding, pathogen attack and oxidative stress. These functions might be dependent on each isozyme/isoform in each plant tissue.</text>
</comment>
<evidence type="ECO:0000256" key="1">
    <source>
        <dbReference type="ARBA" id="ARBA00000189"/>
    </source>
</evidence>
<feature type="binding site" evidence="12">
    <location>
        <position position="1161"/>
    </location>
    <ligand>
        <name>Ca(2+)</name>
        <dbReference type="ChEBI" id="CHEBI:29108"/>
        <label>1</label>
    </ligand>
</feature>
<comment type="cofactor">
    <cofactor evidence="12">
        <name>heme b</name>
        <dbReference type="ChEBI" id="CHEBI:60344"/>
    </cofactor>
    <text evidence="12">Binds 1 heme b (iron(II)-protoporphyrin IX) group per subunit.</text>
</comment>
<dbReference type="GO" id="GO:0020037">
    <property type="term" value="F:heme binding"/>
    <property type="evidence" value="ECO:0007669"/>
    <property type="project" value="InterPro"/>
</dbReference>
<accession>A0A835MVB9</accession>
<dbReference type="Gene3D" id="1.10.420.10">
    <property type="entry name" value="Peroxidase, domain 2"/>
    <property type="match status" value="1"/>
</dbReference>
<dbReference type="Gene3D" id="1.10.520.10">
    <property type="match status" value="1"/>
</dbReference>
<evidence type="ECO:0000259" key="15">
    <source>
        <dbReference type="PROSITE" id="PS50873"/>
    </source>
</evidence>
<feature type="compositionally biased region" description="Acidic residues" evidence="14">
    <location>
        <begin position="772"/>
        <end position="783"/>
    </location>
</feature>
<reference evidence="16 17" key="1">
    <citation type="submission" date="2020-10" db="EMBL/GenBank/DDBJ databases">
        <title>Plant Genome Project.</title>
        <authorList>
            <person name="Zhang R.-G."/>
        </authorList>
    </citation>
    <scope>NUCLEOTIDE SEQUENCE [LARGE SCALE GENOMIC DNA]</scope>
    <source>
        <strain evidence="16">FAFU-HL-1</strain>
        <tissue evidence="16">Leaf</tissue>
    </source>
</reference>
<keyword evidence="6" id="KW-0349">Heme</keyword>
<dbReference type="PANTHER" id="PTHR34935:SF3">
    <property type="entry name" value="PROTEIN TIC110, CHLOROPLASTIC"/>
    <property type="match status" value="1"/>
</dbReference>
<dbReference type="GO" id="GO:0042744">
    <property type="term" value="P:hydrogen peroxide catabolic process"/>
    <property type="evidence" value="ECO:0007669"/>
    <property type="project" value="InterPro"/>
</dbReference>
<evidence type="ECO:0000256" key="5">
    <source>
        <dbReference type="ARBA" id="ARBA00022559"/>
    </source>
</evidence>
<dbReference type="PROSITE" id="PS00435">
    <property type="entry name" value="PEROXIDASE_1"/>
    <property type="match status" value="1"/>
</dbReference>
<keyword evidence="8" id="KW-0560">Oxidoreductase</keyword>
<keyword evidence="10 13" id="KW-1015">Disulfide bond</keyword>
<gene>
    <name evidence="16" type="ORF">SADUNF_Sadunf13G0120200</name>
</gene>
<keyword evidence="9 12" id="KW-0408">Iron</keyword>
<dbReference type="Pfam" id="PF16940">
    <property type="entry name" value="Tic110"/>
    <property type="match status" value="2"/>
</dbReference>
<protein>
    <recommendedName>
        <fullName evidence="4">peroxidase</fullName>
        <ecNumber evidence="4">1.11.1.7</ecNumber>
    </recommendedName>
</protein>
<dbReference type="GO" id="GO:0046872">
    <property type="term" value="F:metal ion binding"/>
    <property type="evidence" value="ECO:0007669"/>
    <property type="project" value="UniProtKB-KW"/>
</dbReference>